<evidence type="ECO:0000313" key="8">
    <source>
        <dbReference type="EMBL" id="ORC92870.1"/>
    </source>
</evidence>
<reference evidence="8 9" key="1">
    <citation type="submission" date="2017-03" db="EMBL/GenBank/DDBJ databases">
        <title>An alternative strategy for trypanosome survival in the mammalian bloodstream revealed through genome and transcriptome analysis of the ubiquitous bovine parasite Trypanosoma (Megatrypanum) theileri.</title>
        <authorList>
            <person name="Kelly S."/>
            <person name="Ivens A."/>
            <person name="Mott A."/>
            <person name="O'Neill E."/>
            <person name="Emms D."/>
            <person name="Macleod O."/>
            <person name="Voorheis P."/>
            <person name="Matthews J."/>
            <person name="Matthews K."/>
            <person name="Carrington M."/>
        </authorList>
    </citation>
    <scope>NUCLEOTIDE SEQUENCE [LARGE SCALE GENOMIC DNA]</scope>
    <source>
        <strain evidence="8">Edinburgh</strain>
    </source>
</reference>
<comment type="subcellular location">
    <subcellularLocation>
        <location evidence="2">Cytoplasm</location>
    </subcellularLocation>
    <subcellularLocation>
        <location evidence="1">Nucleus</location>
    </subcellularLocation>
</comment>
<keyword evidence="5" id="KW-0963">Cytoplasm</keyword>
<dbReference type="PANTHER" id="PTHR12596:SF2">
    <property type="entry name" value="EXPORTIN-7 ISOFORM X1"/>
    <property type="match status" value="1"/>
</dbReference>
<gene>
    <name evidence="8" type="ORF">TM35_000021960</name>
</gene>
<dbReference type="RefSeq" id="XP_028886936.1">
    <property type="nucleotide sequence ID" value="XM_029021514.1"/>
</dbReference>
<dbReference type="GeneID" id="39981294"/>
<dbReference type="SUPFAM" id="SSF48371">
    <property type="entry name" value="ARM repeat"/>
    <property type="match status" value="1"/>
</dbReference>
<dbReference type="InterPro" id="IPR044189">
    <property type="entry name" value="XPO4/7-like"/>
</dbReference>
<dbReference type="Proteomes" id="UP000192257">
    <property type="component" value="Unassembled WGS sequence"/>
</dbReference>
<comment type="caution">
    <text evidence="8">The sequence shown here is derived from an EMBL/GenBank/DDBJ whole genome shotgun (WGS) entry which is preliminary data.</text>
</comment>
<dbReference type="GO" id="GO:0005049">
    <property type="term" value="F:nuclear export signal receptor activity"/>
    <property type="evidence" value="ECO:0007669"/>
    <property type="project" value="InterPro"/>
</dbReference>
<evidence type="ECO:0000256" key="7">
    <source>
        <dbReference type="ARBA" id="ARBA00023242"/>
    </source>
</evidence>
<keyword evidence="4" id="KW-0813">Transport</keyword>
<evidence type="ECO:0000313" key="9">
    <source>
        <dbReference type="Proteomes" id="UP000192257"/>
    </source>
</evidence>
<evidence type="ECO:0000256" key="2">
    <source>
        <dbReference type="ARBA" id="ARBA00004496"/>
    </source>
</evidence>
<accession>A0A1X0P8U4</accession>
<dbReference type="GO" id="GO:0006611">
    <property type="term" value="P:protein export from nucleus"/>
    <property type="evidence" value="ECO:0007669"/>
    <property type="project" value="TreeGrafter"/>
</dbReference>
<evidence type="ECO:0000256" key="1">
    <source>
        <dbReference type="ARBA" id="ARBA00004123"/>
    </source>
</evidence>
<sequence length="1106" mass="123591">MQYSGVADVDRLAEQMYSSPDLVTRQQAQASLEPLIKEDADSSFHITILQQSNNQYTLLFMAQGLVLWYNAARKWMSIEQKREFVVVHCGGCLKRIFDSGAPKHVVTSLLTAYAKLTKLSFENEPFLEAAVDFPLELLQQEQVESSYCLLSLMLLNTIVVEFSKFDSSKTQTYLTFVAHRHCSSNFKEKSLLNIFMIAVRRLEQVTANSPHVAEIVKLVESCLCFDFRAITVDDTEDLPFAQFPQSWKSILLNLQYLNLLWGKHAELPYPLCASLLTGMMSICGVHRTFFDTPEERSQYLKYTLTVLTETTMLQDGRLKIPKYVELFTETCRRVLLSFGYRDLYQLPVFGVWINAMRMVSMEVVSIPFGQEGSLSTSTTVMSYWVALSNSKRRSYSDQNQRDIEDIALQVLQAFIEARVRTPEGGGGGGGGDGGPVSLNDDDGDHLIEAVISQSESYTAVCLLDPVMSLNALANYLDQQVGTFILSSPSSRGWLFFLAGAILRIVPFNMENSGVEPCARLCVYLAGCTAHSPRGGDAKICGSFVERGLLYFLTSTQLMLLGVHNDNISAVVVKGFGSHAGLFQFILDNAGCNLLRGDDDPDAAEIIRESADLITNCCRDVQPSFLKDLTFDLPPISELPLAQSERTYKLRTNLMRALWFIGRSEPNTRERMEAYLYNVEVCMRHTVNNEMTSTSFIAGWLRDLRGACQALNEDENIFADFIDWFCARFDVFNLVLDIASNSSVVVIALMRFLCELVTPGRYGRLHVSSSSNSAMGLMLFKHLCGLIAKVGGKCFASEHIMALEGSSSDYQNTLKPWMLSMEILKLCVQGSFVPFGAMLYYNDETFEYTTAELLCKLTLLGPNLFKEHAKFATTALDLLRSLTEENLYYPLRQLKSNELLTLINIVILICEDVDAPSGVLLFGLSFLAFIAGLVREVKAMFLTPSQQPSLSGTAAALGNSGSNANTPPPPISPMLHGFVPPLQLQTSATRSGTQSRPPRFAREVREQLAALLVPYEDLWQRLITVAMNIIAFRDRAVSASSAVVFPIFEAHPPFWFGFMDQFVASFPERKQSAVREALSVLTHAGETQEKFFSEVFTFRQALRRLNV</sequence>
<dbReference type="AlphaFoldDB" id="A0A1X0P8U4"/>
<dbReference type="InterPro" id="IPR016024">
    <property type="entry name" value="ARM-type_fold"/>
</dbReference>
<evidence type="ECO:0000256" key="4">
    <source>
        <dbReference type="ARBA" id="ARBA00022448"/>
    </source>
</evidence>
<organism evidence="8 9">
    <name type="scientific">Trypanosoma theileri</name>
    <dbReference type="NCBI Taxonomy" id="67003"/>
    <lineage>
        <taxon>Eukaryota</taxon>
        <taxon>Discoba</taxon>
        <taxon>Euglenozoa</taxon>
        <taxon>Kinetoplastea</taxon>
        <taxon>Metakinetoplastina</taxon>
        <taxon>Trypanosomatida</taxon>
        <taxon>Trypanosomatidae</taxon>
        <taxon>Trypanosoma</taxon>
    </lineage>
</organism>
<dbReference type="GO" id="GO:0005737">
    <property type="term" value="C:cytoplasm"/>
    <property type="evidence" value="ECO:0007669"/>
    <property type="project" value="UniProtKB-SubCell"/>
</dbReference>
<keyword evidence="9" id="KW-1185">Reference proteome</keyword>
<dbReference type="InterPro" id="IPR011989">
    <property type="entry name" value="ARM-like"/>
</dbReference>
<dbReference type="OrthoDB" id="244158at2759"/>
<dbReference type="PANTHER" id="PTHR12596">
    <property type="entry name" value="EXPORTIN 4,7-RELATED"/>
    <property type="match status" value="1"/>
</dbReference>
<keyword evidence="6" id="KW-0653">Protein transport</keyword>
<dbReference type="EMBL" id="NBCO01000002">
    <property type="protein sequence ID" value="ORC92870.1"/>
    <property type="molecule type" value="Genomic_DNA"/>
</dbReference>
<comment type="similarity">
    <text evidence="3">Belongs to the exportin family.</text>
</comment>
<keyword evidence="7" id="KW-0539">Nucleus</keyword>
<dbReference type="Gene3D" id="1.25.10.10">
    <property type="entry name" value="Leucine-rich Repeat Variant"/>
    <property type="match status" value="1"/>
</dbReference>
<dbReference type="GO" id="GO:0005643">
    <property type="term" value="C:nuclear pore"/>
    <property type="evidence" value="ECO:0007669"/>
    <property type="project" value="TreeGrafter"/>
</dbReference>
<evidence type="ECO:0000256" key="6">
    <source>
        <dbReference type="ARBA" id="ARBA00022927"/>
    </source>
</evidence>
<evidence type="ECO:0000256" key="3">
    <source>
        <dbReference type="ARBA" id="ARBA00009466"/>
    </source>
</evidence>
<dbReference type="VEuPathDB" id="TriTrypDB:TM35_000021960"/>
<protein>
    <submittedName>
        <fullName evidence="8">Uncharacterized protein</fullName>
    </submittedName>
</protein>
<name>A0A1X0P8U4_9TRYP</name>
<evidence type="ECO:0000256" key="5">
    <source>
        <dbReference type="ARBA" id="ARBA00022490"/>
    </source>
</evidence>
<proteinExistence type="inferred from homology"/>